<accession>A0ABS4R923</accession>
<comment type="caution">
    <text evidence="1">The sequence shown here is derived from an EMBL/GenBank/DDBJ whole genome shotgun (WGS) entry which is preliminary data.</text>
</comment>
<reference evidence="1 2" key="1">
    <citation type="submission" date="2021-03" db="EMBL/GenBank/DDBJ databases">
        <title>Genomic Encyclopedia of Type Strains, Phase IV (KMG-IV): sequencing the most valuable type-strain genomes for metagenomic binning, comparative biology and taxonomic classification.</title>
        <authorList>
            <person name="Goeker M."/>
        </authorList>
    </citation>
    <scope>NUCLEOTIDE SEQUENCE [LARGE SCALE GENOMIC DNA]</scope>
    <source>
        <strain evidence="1 2">DSM 13372</strain>
    </source>
</reference>
<organism evidence="1 2">
    <name type="scientific">Sinorhizobium kostiense</name>
    <dbReference type="NCBI Taxonomy" id="76747"/>
    <lineage>
        <taxon>Bacteria</taxon>
        <taxon>Pseudomonadati</taxon>
        <taxon>Pseudomonadota</taxon>
        <taxon>Alphaproteobacteria</taxon>
        <taxon>Hyphomicrobiales</taxon>
        <taxon>Rhizobiaceae</taxon>
        <taxon>Sinorhizobium/Ensifer group</taxon>
        <taxon>Sinorhizobium</taxon>
    </lineage>
</organism>
<sequence length="119" mass="13197">MLWNVTRVHLSVLLGLLVHLSFHVKVDAHSAPSGWYYPYQCCSDRDCQPVHDTAVVEGPEGYIVEETGEIIGYQDPRVKPSPDGEFHLCLGTGNFLTRCLFVPPRAVMGMAPSLNRNDG</sequence>
<name>A0ABS4R923_9HYPH</name>
<evidence type="ECO:0000313" key="1">
    <source>
        <dbReference type="EMBL" id="MBP2238814.1"/>
    </source>
</evidence>
<evidence type="ECO:0000313" key="2">
    <source>
        <dbReference type="Proteomes" id="UP000730739"/>
    </source>
</evidence>
<dbReference type="Proteomes" id="UP000730739">
    <property type="component" value="Unassembled WGS sequence"/>
</dbReference>
<proteinExistence type="predicted"/>
<protein>
    <recommendedName>
        <fullName evidence="3">Secreted protein</fullName>
    </recommendedName>
</protein>
<gene>
    <name evidence="1" type="ORF">J2Z31_005355</name>
</gene>
<evidence type="ECO:0008006" key="3">
    <source>
        <dbReference type="Google" id="ProtNLM"/>
    </source>
</evidence>
<dbReference type="EMBL" id="JAGILA010000009">
    <property type="protein sequence ID" value="MBP2238814.1"/>
    <property type="molecule type" value="Genomic_DNA"/>
</dbReference>
<keyword evidence="2" id="KW-1185">Reference proteome</keyword>